<dbReference type="EMBL" id="WKLC01000046">
    <property type="protein sequence ID" value="MSE14053.1"/>
    <property type="molecule type" value="Genomic_DNA"/>
</dbReference>
<gene>
    <name evidence="1" type="ORF">GKC49_02455</name>
</gene>
<evidence type="ECO:0000313" key="1">
    <source>
        <dbReference type="EMBL" id="MSE14053.1"/>
    </source>
</evidence>
<evidence type="ECO:0000313" key="2">
    <source>
        <dbReference type="Proteomes" id="UP000461948"/>
    </source>
</evidence>
<dbReference type="AlphaFoldDB" id="A0A7X2MIX9"/>
<organism evidence="1 2">
    <name type="scientific">Enterobacter agglomerans</name>
    <name type="common">Erwinia herbicola</name>
    <name type="synonym">Pantoea agglomerans</name>
    <dbReference type="NCBI Taxonomy" id="549"/>
    <lineage>
        <taxon>Bacteria</taxon>
        <taxon>Pseudomonadati</taxon>
        <taxon>Pseudomonadota</taxon>
        <taxon>Gammaproteobacteria</taxon>
        <taxon>Enterobacterales</taxon>
        <taxon>Erwiniaceae</taxon>
        <taxon>Pantoea</taxon>
        <taxon>Pantoea agglomerans group</taxon>
    </lineage>
</organism>
<protein>
    <recommendedName>
        <fullName evidence="3">Fumarase D</fullName>
    </recommendedName>
</protein>
<reference evidence="1 2" key="1">
    <citation type="submission" date="2019-11" db="EMBL/GenBank/DDBJ databases">
        <title>Draft Genome Sequence of Plant Growth-Promoting Rhizosphere-Associated Bacteria.</title>
        <authorList>
            <person name="Vasilyev I.Y."/>
            <person name="Radchenko V."/>
            <person name="Ilnitskaya E.V."/>
        </authorList>
    </citation>
    <scope>NUCLEOTIDE SEQUENCE [LARGE SCALE GENOMIC DNA]</scope>
    <source>
        <strain evidence="1 2">VRA_MhP_f</strain>
    </source>
</reference>
<evidence type="ECO:0008006" key="3">
    <source>
        <dbReference type="Google" id="ProtNLM"/>
    </source>
</evidence>
<proteinExistence type="predicted"/>
<name>A0A7X2MIX9_ENTAG</name>
<comment type="caution">
    <text evidence="1">The sequence shown here is derived from an EMBL/GenBank/DDBJ whole genome shotgun (WGS) entry which is preliminary data.</text>
</comment>
<accession>A0A7X2MIX9</accession>
<sequence>MEQEFEAQAYDAVCRAMGEAVWQLVAGGEPVSPDNIASRILALSERHDDLAASIALSVLLQA</sequence>
<dbReference type="Proteomes" id="UP000461948">
    <property type="component" value="Unassembled WGS sequence"/>
</dbReference>